<dbReference type="PANTHER" id="PTHR31282">
    <property type="entry name" value="WRKY TRANSCRIPTION FACTOR 21-RELATED"/>
    <property type="match status" value="1"/>
</dbReference>
<keyword evidence="8" id="KW-1185">Reference proteome</keyword>
<dbReference type="SMART" id="SM00774">
    <property type="entry name" value="WRKY"/>
    <property type="match status" value="1"/>
</dbReference>
<dbReference type="PROSITE" id="PS50811">
    <property type="entry name" value="WRKY"/>
    <property type="match status" value="1"/>
</dbReference>
<feature type="domain" description="WRKY" evidence="6">
    <location>
        <begin position="114"/>
        <end position="176"/>
    </location>
</feature>
<evidence type="ECO:0000256" key="2">
    <source>
        <dbReference type="ARBA" id="ARBA00023015"/>
    </source>
</evidence>
<evidence type="ECO:0000256" key="5">
    <source>
        <dbReference type="ARBA" id="ARBA00023242"/>
    </source>
</evidence>
<evidence type="ECO:0000313" key="7">
    <source>
        <dbReference type="EMBL" id="CAI9774057.1"/>
    </source>
</evidence>
<gene>
    <name evidence="7" type="ORF">FPE_LOCUS21487</name>
</gene>
<dbReference type="AlphaFoldDB" id="A0AAD2DZY7"/>
<evidence type="ECO:0000256" key="4">
    <source>
        <dbReference type="ARBA" id="ARBA00023163"/>
    </source>
</evidence>
<proteinExistence type="predicted"/>
<dbReference type="InterPro" id="IPR044810">
    <property type="entry name" value="WRKY_plant"/>
</dbReference>
<keyword evidence="3" id="KW-0238">DNA-binding</keyword>
<keyword evidence="5" id="KW-0539">Nucleus</keyword>
<dbReference type="Gene3D" id="2.20.25.80">
    <property type="entry name" value="WRKY domain"/>
    <property type="match status" value="1"/>
</dbReference>
<keyword evidence="2" id="KW-0805">Transcription regulation</keyword>
<evidence type="ECO:0000259" key="6">
    <source>
        <dbReference type="PROSITE" id="PS50811"/>
    </source>
</evidence>
<dbReference type="GO" id="GO:0005634">
    <property type="term" value="C:nucleus"/>
    <property type="evidence" value="ECO:0007669"/>
    <property type="project" value="UniProtKB-SubCell"/>
</dbReference>
<name>A0AAD2DZY7_9LAMI</name>
<keyword evidence="4" id="KW-0804">Transcription</keyword>
<accession>A0AAD2DZY7</accession>
<evidence type="ECO:0000256" key="3">
    <source>
        <dbReference type="ARBA" id="ARBA00023125"/>
    </source>
</evidence>
<dbReference type="SUPFAM" id="SSF118290">
    <property type="entry name" value="WRKY DNA-binding domain"/>
    <property type="match status" value="1"/>
</dbReference>
<evidence type="ECO:0000256" key="1">
    <source>
        <dbReference type="ARBA" id="ARBA00004123"/>
    </source>
</evidence>
<dbReference type="InterPro" id="IPR003657">
    <property type="entry name" value="WRKY_dom"/>
</dbReference>
<comment type="subcellular location">
    <subcellularLocation>
        <location evidence="1">Nucleus</location>
    </subcellularLocation>
</comment>
<dbReference type="GO" id="GO:0043565">
    <property type="term" value="F:sequence-specific DNA binding"/>
    <property type="evidence" value="ECO:0007669"/>
    <property type="project" value="InterPro"/>
</dbReference>
<protein>
    <recommendedName>
        <fullName evidence="6">WRKY domain-containing protein</fullName>
    </recommendedName>
</protein>
<dbReference type="Pfam" id="PF03106">
    <property type="entry name" value="WRKY"/>
    <property type="match status" value="1"/>
</dbReference>
<sequence length="268" mass="30606">MSSLSYKDLPTKRKMVIGELVRGKETATQLKTVLQKPVTDHGSVLAKELSLKIIRSFTEILSVLNYGGGAKKRSLIAAGDHGGSDCSGENKKRPRVKARRGCHKRRKTSDSWTTVFPTKEDGCAWRKYGQKIILNAKYPRCYFRCTHKNQGCKATKQVQRIKEDPILYRTTYFGHHTCRDKLMARQIIIDTDLPESNLLCFEEKIPPVDAGPTIPFESKEDIVRSDMSDSSLWHDMKSLEPLMVWSPKMKCFDMEGFDEFADLDFTFD</sequence>
<evidence type="ECO:0000313" key="8">
    <source>
        <dbReference type="Proteomes" id="UP000834106"/>
    </source>
</evidence>
<dbReference type="InterPro" id="IPR036576">
    <property type="entry name" value="WRKY_dom_sf"/>
</dbReference>
<dbReference type="EMBL" id="OU503048">
    <property type="protein sequence ID" value="CAI9774057.1"/>
    <property type="molecule type" value="Genomic_DNA"/>
</dbReference>
<dbReference type="Proteomes" id="UP000834106">
    <property type="component" value="Chromosome 13"/>
</dbReference>
<reference evidence="7" key="1">
    <citation type="submission" date="2023-05" db="EMBL/GenBank/DDBJ databases">
        <authorList>
            <person name="Huff M."/>
        </authorList>
    </citation>
    <scope>NUCLEOTIDE SEQUENCE</scope>
</reference>
<organism evidence="7 8">
    <name type="scientific">Fraxinus pennsylvanica</name>
    <dbReference type="NCBI Taxonomy" id="56036"/>
    <lineage>
        <taxon>Eukaryota</taxon>
        <taxon>Viridiplantae</taxon>
        <taxon>Streptophyta</taxon>
        <taxon>Embryophyta</taxon>
        <taxon>Tracheophyta</taxon>
        <taxon>Spermatophyta</taxon>
        <taxon>Magnoliopsida</taxon>
        <taxon>eudicotyledons</taxon>
        <taxon>Gunneridae</taxon>
        <taxon>Pentapetalae</taxon>
        <taxon>asterids</taxon>
        <taxon>lamiids</taxon>
        <taxon>Lamiales</taxon>
        <taxon>Oleaceae</taxon>
        <taxon>Oleeae</taxon>
        <taxon>Fraxinus</taxon>
    </lineage>
</organism>
<dbReference type="GO" id="GO:0003700">
    <property type="term" value="F:DNA-binding transcription factor activity"/>
    <property type="evidence" value="ECO:0007669"/>
    <property type="project" value="InterPro"/>
</dbReference>